<keyword evidence="5" id="KW-1185">Reference proteome</keyword>
<dbReference type="OrthoDB" id="9768177at2"/>
<evidence type="ECO:0000256" key="1">
    <source>
        <dbReference type="PROSITE-ProRule" id="PRU01360"/>
    </source>
</evidence>
<keyword evidence="1" id="KW-0998">Cell outer membrane</keyword>
<feature type="signal peptide" evidence="2">
    <location>
        <begin position="1"/>
        <end position="29"/>
    </location>
</feature>
<dbReference type="Gene3D" id="2.170.130.10">
    <property type="entry name" value="TonB-dependent receptor, plug domain"/>
    <property type="match status" value="1"/>
</dbReference>
<dbReference type="NCBIfam" id="TIGR04056">
    <property type="entry name" value="OMP_RagA_SusC"/>
    <property type="match status" value="1"/>
</dbReference>
<evidence type="ECO:0000256" key="2">
    <source>
        <dbReference type="SAM" id="SignalP"/>
    </source>
</evidence>
<dbReference type="AlphaFoldDB" id="A0A2T8HIE5"/>
<dbReference type="Proteomes" id="UP000245627">
    <property type="component" value="Unassembled WGS sequence"/>
</dbReference>
<evidence type="ECO:0000259" key="3">
    <source>
        <dbReference type="Pfam" id="PF07715"/>
    </source>
</evidence>
<proteinExistence type="inferred from homology"/>
<evidence type="ECO:0000313" key="4">
    <source>
        <dbReference type="EMBL" id="PVH25228.1"/>
    </source>
</evidence>
<dbReference type="InterPro" id="IPR023996">
    <property type="entry name" value="TonB-dep_OMP_SusC/RagA"/>
</dbReference>
<dbReference type="SUPFAM" id="SSF56935">
    <property type="entry name" value="Porins"/>
    <property type="match status" value="1"/>
</dbReference>
<dbReference type="GO" id="GO:0009279">
    <property type="term" value="C:cell outer membrane"/>
    <property type="evidence" value="ECO:0007669"/>
    <property type="project" value="UniProtKB-SubCell"/>
</dbReference>
<dbReference type="EMBL" id="QDKG01000003">
    <property type="protein sequence ID" value="PVH25228.1"/>
    <property type="molecule type" value="Genomic_DNA"/>
</dbReference>
<gene>
    <name evidence="4" type="ORF">DC487_09900</name>
</gene>
<dbReference type="InterPro" id="IPR023997">
    <property type="entry name" value="TonB-dep_OMP_SusC/RagA_CS"/>
</dbReference>
<dbReference type="InterPro" id="IPR037066">
    <property type="entry name" value="Plug_dom_sf"/>
</dbReference>
<organism evidence="4 5">
    <name type="scientific">Sphingobacterium corticibacter</name>
    <dbReference type="NCBI Taxonomy" id="2171749"/>
    <lineage>
        <taxon>Bacteria</taxon>
        <taxon>Pseudomonadati</taxon>
        <taxon>Bacteroidota</taxon>
        <taxon>Sphingobacteriia</taxon>
        <taxon>Sphingobacteriales</taxon>
        <taxon>Sphingobacteriaceae</taxon>
        <taxon>Sphingobacterium</taxon>
    </lineage>
</organism>
<dbReference type="SUPFAM" id="SSF49464">
    <property type="entry name" value="Carboxypeptidase regulatory domain-like"/>
    <property type="match status" value="1"/>
</dbReference>
<name>A0A2T8HIE5_9SPHI</name>
<feature type="domain" description="TonB-dependent receptor plug" evidence="3">
    <location>
        <begin position="123"/>
        <end position="225"/>
    </location>
</feature>
<dbReference type="InterPro" id="IPR039426">
    <property type="entry name" value="TonB-dep_rcpt-like"/>
</dbReference>
<sequence>MKVISKRGVAKVMQVLMLLAMLLPLFSRAQTAVRGVVSNAQGQPLASVSVVVKGTTPQIATSTDAQGRYAINVPADAVLQYSYIGFKTAETAVNNRSTINISLEAEDQSVEEVVVVGYGTQRKQTLTGAVSGVKGTEMRATRNENPQNMLTGRIAGVRVWQQSAEPGAYRANFDIRGMGAPLVIIDGVPRSIQDFQRLNPNDIEDVSVLKDASASIYGVRSANGVMLVTTRKGKAGTVSVGYNGSYTFQRPSNMPFLATAAEAMTLYNERSMNNINGGNWVYTEKDFEDFRNGTRRSSDWTSLIFSEVSPQTAHDVSVSGGSEKTQYYVGAGYNFQEGFFRSGDLNYHKFNLRSNLTTEITKGLKLELNLAGMSDVQNNPYHSAVDIIRNYWGQGMLFPAFADPEETLINYEGIGLEQNTVPMIYSDIAGYRKNKMKTFQSSAALNFDFGTLSESLQGLTARGLLSYDYRGDNNSTFRREYYQYALDPITGTYNQKLFDLSSPNRMRREFFEKQQILSQFTLNFERSFGNGHTLNTLIGWETQKNDGDNFFGMKNLAFGSDILLTGVEEGQMTGMSGGITDYYNEAKQAAFGRVNYDLKGRYIAEFLFRYDGSSRFAKENQWGFFPSGSAAWRISEEPFFKSLDGLRFIDQFKVRASYGLLGDDLAGDWDFGWIAGYNYPATSGNAENGYYNQYAPGYIFGDQFVTGVTRKAIANRMLTWYQARTFNIGLDMDMWNGKFGFTLDYFDRRRSGLFQRRTGDFPTIIGMTAPLENVNSDQHYGMDLEIRHRNQIGDFGYSLKAIATITRNKYLFGAQNGPYRNSYDKWRNDNLNQRYQGQQFGYVSDGRFMDWNDIRTYPIYTERDQLPGDYKYLDWNGDGEISGLDEHPFAFDQTPWMNYSMNIQANYKNFDLAMLFQGSALGSMQYQEPLYSIWGSNGGGTLTQFLDRWHPLDPTADPYDPSIEWVQGHYGYTGRYPRPNSEFNRVSTAYLRLKSLELGYTLPAFARYPNMRLRVFANTYNVFTITAVKFVDPEHPDSDLGRMYPLNKTYTMGVSLNF</sequence>
<feature type="chain" id="PRO_5015507369" evidence="2">
    <location>
        <begin position="30"/>
        <end position="1058"/>
    </location>
</feature>
<comment type="caution">
    <text evidence="4">The sequence shown here is derived from an EMBL/GenBank/DDBJ whole genome shotgun (WGS) entry which is preliminary data.</text>
</comment>
<keyword evidence="1" id="KW-1134">Transmembrane beta strand</keyword>
<dbReference type="Gene3D" id="2.60.40.1120">
    <property type="entry name" value="Carboxypeptidase-like, regulatory domain"/>
    <property type="match status" value="1"/>
</dbReference>
<comment type="subcellular location">
    <subcellularLocation>
        <location evidence="1">Cell outer membrane</location>
        <topology evidence="1">Multi-pass membrane protein</topology>
    </subcellularLocation>
</comment>
<accession>A0A2T8HIE5</accession>
<dbReference type="Pfam" id="PF13715">
    <property type="entry name" value="CarbopepD_reg_2"/>
    <property type="match status" value="1"/>
</dbReference>
<keyword evidence="2" id="KW-0732">Signal</keyword>
<keyword evidence="1" id="KW-0472">Membrane</keyword>
<dbReference type="InterPro" id="IPR012910">
    <property type="entry name" value="Plug_dom"/>
</dbReference>
<keyword evidence="1" id="KW-0812">Transmembrane</keyword>
<protein>
    <submittedName>
        <fullName evidence="4">SusC/RagA family TonB-linked outer membrane protein</fullName>
    </submittedName>
</protein>
<dbReference type="NCBIfam" id="TIGR04057">
    <property type="entry name" value="SusC_RagA_signa"/>
    <property type="match status" value="1"/>
</dbReference>
<dbReference type="Pfam" id="PF07715">
    <property type="entry name" value="Plug"/>
    <property type="match status" value="1"/>
</dbReference>
<comment type="similarity">
    <text evidence="1">Belongs to the TonB-dependent receptor family.</text>
</comment>
<dbReference type="InterPro" id="IPR008969">
    <property type="entry name" value="CarboxyPept-like_regulatory"/>
</dbReference>
<dbReference type="RefSeq" id="WP_116775817.1">
    <property type="nucleotide sequence ID" value="NZ_QDKG01000003.1"/>
</dbReference>
<reference evidence="4 5" key="1">
    <citation type="submission" date="2018-04" db="EMBL/GenBank/DDBJ databases">
        <title>Sphingobacterium cortibacter sp. nov.</title>
        <authorList>
            <person name="Li Y."/>
        </authorList>
    </citation>
    <scope>NUCLEOTIDE SEQUENCE [LARGE SCALE GENOMIC DNA]</scope>
    <source>
        <strain evidence="4 5">2c-3</strain>
    </source>
</reference>
<dbReference type="PROSITE" id="PS52016">
    <property type="entry name" value="TONB_DEPENDENT_REC_3"/>
    <property type="match status" value="1"/>
</dbReference>
<keyword evidence="1" id="KW-0813">Transport</keyword>
<evidence type="ECO:0000313" key="5">
    <source>
        <dbReference type="Proteomes" id="UP000245627"/>
    </source>
</evidence>